<dbReference type="EMBL" id="CP015163">
    <property type="protein sequence ID" value="AXB48798.1"/>
    <property type="molecule type" value="Genomic_DNA"/>
</dbReference>
<name>A0A344LLV9_9PSEU</name>
<dbReference type="PANTHER" id="PTHR35004">
    <property type="entry name" value="TRANSPOSASE RV3428C-RELATED"/>
    <property type="match status" value="1"/>
</dbReference>
<dbReference type="KEGG" id="aab:A4R43_25935"/>
<reference evidence="6 7" key="1">
    <citation type="submission" date="2016-04" db="EMBL/GenBank/DDBJ databases">
        <title>Complete genome sequence and analysis of deep-sea sediment isolate, Amycolatopsis sp. WP1.</title>
        <authorList>
            <person name="Wang H."/>
            <person name="Chen S."/>
            <person name="Wu Q."/>
        </authorList>
    </citation>
    <scope>NUCLEOTIDE SEQUENCE [LARGE SCALE GENOMIC DNA]</scope>
    <source>
        <strain evidence="6 7">WP1</strain>
    </source>
</reference>
<dbReference type="InterPro" id="IPR036397">
    <property type="entry name" value="RNaseH_sf"/>
</dbReference>
<evidence type="ECO:0000313" key="4">
    <source>
        <dbReference type="EMBL" id="AXB48786.1"/>
    </source>
</evidence>
<sequence>MHLMDAVVAAGADVGNVSEWCRVNGVDRRTFYRHRERARAEGQWSPRSRRPVTVPHATAEPVVAQIVRLRQELAPDNGADFIHDRLEVLAAERDWAGQGWPVPSRATINRVLDRKGLLVSNPRKRPRSSWRRFSYARPRDCYQIDATEIVLADGSKAVVFDVLDDCTRMLLACQAARSETAAAACTAISAAFTEHGPPAIVLSDNGPAFTAHPRHPHAGPTQFARTVTTTGARLIHSSPYHPQTCGKVERHHQTLKKWLARQPHPPTTLTSLQTLLDTYRDYYNTRRGHSALGRHTPHHAWTHAEHHGGPTHPPVQTDATIHRLTVSKLGTIYLGHRKRLLIGREHTGNTITIIRDGDRITAYTSHGHPIGHTHLDHTKDWQGTLTPAA</sequence>
<dbReference type="KEGG" id="aab:A4R43_14425"/>
<dbReference type="SUPFAM" id="SSF53098">
    <property type="entry name" value="Ribonuclease H-like"/>
    <property type="match status" value="1"/>
</dbReference>
<evidence type="ECO:0000313" key="7">
    <source>
        <dbReference type="Proteomes" id="UP000250434"/>
    </source>
</evidence>
<dbReference type="KEGG" id="aab:A4R43_34615"/>
<gene>
    <name evidence="2" type="ORF">A4R43_06360</name>
    <name evidence="3" type="ORF">A4R43_14425</name>
    <name evidence="4" type="ORF">A4R43_25330</name>
    <name evidence="5" type="ORF">A4R43_25935</name>
    <name evidence="6" type="ORF">A4R43_34615</name>
</gene>
<protein>
    <submittedName>
        <fullName evidence="6">Transposase</fullName>
    </submittedName>
</protein>
<evidence type="ECO:0000313" key="2">
    <source>
        <dbReference type="EMBL" id="AXB48308.1"/>
    </source>
</evidence>
<dbReference type="GO" id="GO:0003676">
    <property type="term" value="F:nucleic acid binding"/>
    <property type="evidence" value="ECO:0007669"/>
    <property type="project" value="InterPro"/>
</dbReference>
<dbReference type="EMBL" id="CP015163">
    <property type="protein sequence ID" value="AXB48308.1"/>
    <property type="molecule type" value="Genomic_DNA"/>
</dbReference>
<keyword evidence="7" id="KW-1185">Reference proteome</keyword>
<dbReference type="GO" id="GO:0015074">
    <property type="term" value="P:DNA integration"/>
    <property type="evidence" value="ECO:0007669"/>
    <property type="project" value="InterPro"/>
</dbReference>
<dbReference type="EMBL" id="CP015163">
    <property type="protein sequence ID" value="AXB48786.1"/>
    <property type="molecule type" value="Genomic_DNA"/>
</dbReference>
<dbReference type="InterPro" id="IPR012337">
    <property type="entry name" value="RNaseH-like_sf"/>
</dbReference>
<dbReference type="SUPFAM" id="SSF46689">
    <property type="entry name" value="Homeodomain-like"/>
    <property type="match status" value="1"/>
</dbReference>
<dbReference type="KEGG" id="aab:A4R43_25330"/>
<dbReference type="EMBL" id="CP015163">
    <property type="protein sequence ID" value="AXB49033.1"/>
    <property type="molecule type" value="Genomic_DNA"/>
</dbReference>
<dbReference type="KEGG" id="aab:A4R43_06360"/>
<dbReference type="PROSITE" id="PS50994">
    <property type="entry name" value="INTEGRASE"/>
    <property type="match status" value="1"/>
</dbReference>
<dbReference type="Gene3D" id="3.30.420.10">
    <property type="entry name" value="Ribonuclease H-like superfamily/Ribonuclease H"/>
    <property type="match status" value="1"/>
</dbReference>
<accession>A0A344LLV9</accession>
<organism evidence="6 7">
    <name type="scientific">Amycolatopsis albispora</name>
    <dbReference type="NCBI Taxonomy" id="1804986"/>
    <lineage>
        <taxon>Bacteria</taxon>
        <taxon>Bacillati</taxon>
        <taxon>Actinomycetota</taxon>
        <taxon>Actinomycetes</taxon>
        <taxon>Pseudonocardiales</taxon>
        <taxon>Pseudonocardiaceae</taxon>
        <taxon>Amycolatopsis</taxon>
    </lineage>
</organism>
<evidence type="ECO:0000313" key="5">
    <source>
        <dbReference type="EMBL" id="AXB48798.1"/>
    </source>
</evidence>
<feature type="domain" description="Integrase catalytic" evidence="1">
    <location>
        <begin position="134"/>
        <end position="305"/>
    </location>
</feature>
<evidence type="ECO:0000259" key="1">
    <source>
        <dbReference type="PROSITE" id="PS50994"/>
    </source>
</evidence>
<dbReference type="Proteomes" id="UP000250434">
    <property type="component" value="Chromosome"/>
</dbReference>
<evidence type="ECO:0000313" key="6">
    <source>
        <dbReference type="EMBL" id="AXB49033.1"/>
    </source>
</evidence>
<dbReference type="AlphaFoldDB" id="A0A344LLV9"/>
<dbReference type="InterPro" id="IPR001584">
    <property type="entry name" value="Integrase_cat-core"/>
</dbReference>
<proteinExistence type="predicted"/>
<dbReference type="PANTHER" id="PTHR35004:SF6">
    <property type="entry name" value="TRANSPOSASE"/>
    <property type="match status" value="1"/>
</dbReference>
<dbReference type="Pfam" id="PF00665">
    <property type="entry name" value="rve"/>
    <property type="match status" value="1"/>
</dbReference>
<dbReference type="Pfam" id="PF13551">
    <property type="entry name" value="HTH_29"/>
    <property type="match status" value="1"/>
</dbReference>
<dbReference type="EMBL" id="CP015163">
    <property type="protein sequence ID" value="AXB48493.1"/>
    <property type="molecule type" value="Genomic_DNA"/>
</dbReference>
<dbReference type="InterPro" id="IPR009057">
    <property type="entry name" value="Homeodomain-like_sf"/>
</dbReference>
<evidence type="ECO:0000313" key="3">
    <source>
        <dbReference type="EMBL" id="AXB48493.1"/>
    </source>
</evidence>